<sequence>MLLQLNNSFRQFPTSETQQFTDGSQQLTSGERFKGAIIAHTDITRFLQREFVVLCLPEATGGSFEKNWSVQFVVKPQNTYIKGNTATTHFPKYWASHHHPSHF</sequence>
<keyword evidence="2" id="KW-1185">Reference proteome</keyword>
<accession>A0ABQ9J988</accession>
<evidence type="ECO:0000313" key="1">
    <source>
        <dbReference type="EMBL" id="KAJ8974180.1"/>
    </source>
</evidence>
<proteinExistence type="predicted"/>
<organism evidence="1 2">
    <name type="scientific">Molorchus minor</name>
    <dbReference type="NCBI Taxonomy" id="1323400"/>
    <lineage>
        <taxon>Eukaryota</taxon>
        <taxon>Metazoa</taxon>
        <taxon>Ecdysozoa</taxon>
        <taxon>Arthropoda</taxon>
        <taxon>Hexapoda</taxon>
        <taxon>Insecta</taxon>
        <taxon>Pterygota</taxon>
        <taxon>Neoptera</taxon>
        <taxon>Endopterygota</taxon>
        <taxon>Coleoptera</taxon>
        <taxon>Polyphaga</taxon>
        <taxon>Cucujiformia</taxon>
        <taxon>Chrysomeloidea</taxon>
        <taxon>Cerambycidae</taxon>
        <taxon>Lamiinae</taxon>
        <taxon>Monochamini</taxon>
        <taxon>Molorchus</taxon>
    </lineage>
</organism>
<gene>
    <name evidence="1" type="ORF">NQ317_004858</name>
</gene>
<evidence type="ECO:0000313" key="2">
    <source>
        <dbReference type="Proteomes" id="UP001162164"/>
    </source>
</evidence>
<reference evidence="1" key="1">
    <citation type="journal article" date="2023" name="Insect Mol. Biol.">
        <title>Genome sequencing provides insights into the evolution of gene families encoding plant cell wall-degrading enzymes in longhorned beetles.</title>
        <authorList>
            <person name="Shin N.R."/>
            <person name="Okamura Y."/>
            <person name="Kirsch R."/>
            <person name="Pauchet Y."/>
        </authorList>
    </citation>
    <scope>NUCLEOTIDE SEQUENCE</scope>
    <source>
        <strain evidence="1">MMC_N1</strain>
    </source>
</reference>
<name>A0ABQ9J988_9CUCU</name>
<dbReference type="Proteomes" id="UP001162164">
    <property type="component" value="Unassembled WGS sequence"/>
</dbReference>
<dbReference type="EMBL" id="JAPWTJ010001039">
    <property type="protein sequence ID" value="KAJ8974180.1"/>
    <property type="molecule type" value="Genomic_DNA"/>
</dbReference>
<protein>
    <submittedName>
        <fullName evidence="1">Uncharacterized protein</fullName>
    </submittedName>
</protein>
<comment type="caution">
    <text evidence="1">The sequence shown here is derived from an EMBL/GenBank/DDBJ whole genome shotgun (WGS) entry which is preliminary data.</text>
</comment>